<accession>A0A381ZZG8</accession>
<name>A0A381ZZG8_9ZZZZ</name>
<organism evidence="2">
    <name type="scientific">marine metagenome</name>
    <dbReference type="NCBI Taxonomy" id="408172"/>
    <lineage>
        <taxon>unclassified sequences</taxon>
        <taxon>metagenomes</taxon>
        <taxon>ecological metagenomes</taxon>
    </lineage>
</organism>
<dbReference type="Pfam" id="PF24696">
    <property type="entry name" value="UGSC"/>
    <property type="match status" value="1"/>
</dbReference>
<gene>
    <name evidence="2" type="ORF">METZ01_LOCUS147106</name>
</gene>
<dbReference type="AlphaFoldDB" id="A0A381ZZG8"/>
<protein>
    <recommendedName>
        <fullName evidence="1">UGSC-like domain-containing protein</fullName>
    </recommendedName>
</protein>
<proteinExistence type="predicted"/>
<feature type="domain" description="UGSC-like" evidence="1">
    <location>
        <begin position="5"/>
        <end position="70"/>
    </location>
</feature>
<evidence type="ECO:0000313" key="2">
    <source>
        <dbReference type="EMBL" id="SVA94252.1"/>
    </source>
</evidence>
<dbReference type="InterPro" id="IPR057767">
    <property type="entry name" value="UGSC-like_dom"/>
</dbReference>
<reference evidence="2" key="1">
    <citation type="submission" date="2018-05" db="EMBL/GenBank/DDBJ databases">
        <authorList>
            <person name="Lanie J.A."/>
            <person name="Ng W.-L."/>
            <person name="Kazmierczak K.M."/>
            <person name="Andrzejewski T.M."/>
            <person name="Davidsen T.M."/>
            <person name="Wayne K.J."/>
            <person name="Tettelin H."/>
            <person name="Glass J.I."/>
            <person name="Rusch D."/>
            <person name="Podicherti R."/>
            <person name="Tsui H.-C.T."/>
            <person name="Winkler M.E."/>
        </authorList>
    </citation>
    <scope>NUCLEOTIDE SEQUENCE</scope>
</reference>
<dbReference type="EMBL" id="UINC01023156">
    <property type="protein sequence ID" value="SVA94252.1"/>
    <property type="molecule type" value="Genomic_DNA"/>
</dbReference>
<evidence type="ECO:0000259" key="1">
    <source>
        <dbReference type="Pfam" id="PF24696"/>
    </source>
</evidence>
<feature type="non-terminal residue" evidence="2">
    <location>
        <position position="1"/>
    </location>
</feature>
<sequence length="71" mass="7985">VHDIDDIERRGIPAVMIASTPFEDAAQKQADALGLDIARVFVPHPVQDRTDEEMHEMADLVFNKVLDTLTR</sequence>